<dbReference type="GO" id="GO:0006950">
    <property type="term" value="P:response to stress"/>
    <property type="evidence" value="ECO:0007669"/>
    <property type="project" value="TreeGrafter"/>
</dbReference>
<comment type="caution">
    <text evidence="2">The sequence shown here is derived from an EMBL/GenBank/DDBJ whole genome shotgun (WGS) entry which is preliminary data.</text>
</comment>
<dbReference type="OrthoDB" id="8635520at2"/>
<dbReference type="InterPro" id="IPR036390">
    <property type="entry name" value="WH_DNA-bd_sf"/>
</dbReference>
<dbReference type="InterPro" id="IPR036388">
    <property type="entry name" value="WH-like_DNA-bd_sf"/>
</dbReference>
<dbReference type="Proteomes" id="UP000248889">
    <property type="component" value="Unassembled WGS sequence"/>
</dbReference>
<dbReference type="SUPFAM" id="SSF46785">
    <property type="entry name" value="Winged helix' DNA-binding domain"/>
    <property type="match status" value="1"/>
</dbReference>
<dbReference type="RefSeq" id="WP_111501510.1">
    <property type="nucleotide sequence ID" value="NZ_QKYN01000059.1"/>
</dbReference>
<dbReference type="InterPro" id="IPR039422">
    <property type="entry name" value="MarR/SlyA-like"/>
</dbReference>
<feature type="domain" description="HTH marR-type" evidence="1">
    <location>
        <begin position="16"/>
        <end position="152"/>
    </location>
</feature>
<dbReference type="SMART" id="SM00347">
    <property type="entry name" value="HTH_MARR"/>
    <property type="match status" value="1"/>
</dbReference>
<dbReference type="PANTHER" id="PTHR33164">
    <property type="entry name" value="TRANSCRIPTIONAL REGULATOR, MARR FAMILY"/>
    <property type="match status" value="1"/>
</dbReference>
<evidence type="ECO:0000259" key="1">
    <source>
        <dbReference type="PROSITE" id="PS50995"/>
    </source>
</evidence>
<dbReference type="PRINTS" id="PR00598">
    <property type="entry name" value="HTHMARR"/>
</dbReference>
<protein>
    <submittedName>
        <fullName evidence="2">MarR family transcriptional regulator</fullName>
    </submittedName>
</protein>
<proteinExistence type="predicted"/>
<sequence>MTTTPQTEPRWLSPAEQHLWRTFLRMRQQLDAQLARHIQLESDISIADFSVLVVLTDVPEGRVRVLELARGLQWEKSRLSHHLARMVKRGLIERAECSEDGRGSFVLITDAGRRAIEAAAPRHVELVRTLFFDPLSEEQVTQLTQISERILGAMEGCPEALPES</sequence>
<dbReference type="GO" id="GO:0003700">
    <property type="term" value="F:DNA-binding transcription factor activity"/>
    <property type="evidence" value="ECO:0007669"/>
    <property type="project" value="InterPro"/>
</dbReference>
<dbReference type="PANTHER" id="PTHR33164:SF99">
    <property type="entry name" value="MARR FAMILY REGULATORY PROTEIN"/>
    <property type="match status" value="1"/>
</dbReference>
<name>A0A2X0K664_9ACTN</name>
<organism evidence="2 3">
    <name type="scientific">Streptacidiphilus pinicola</name>
    <dbReference type="NCBI Taxonomy" id="2219663"/>
    <lineage>
        <taxon>Bacteria</taxon>
        <taxon>Bacillati</taxon>
        <taxon>Actinomycetota</taxon>
        <taxon>Actinomycetes</taxon>
        <taxon>Kitasatosporales</taxon>
        <taxon>Streptomycetaceae</taxon>
        <taxon>Streptacidiphilus</taxon>
    </lineage>
</organism>
<dbReference type="Pfam" id="PF12802">
    <property type="entry name" value="MarR_2"/>
    <property type="match status" value="1"/>
</dbReference>
<accession>A0A2X0K664</accession>
<dbReference type="AlphaFoldDB" id="A0A2X0K664"/>
<dbReference type="PROSITE" id="PS50995">
    <property type="entry name" value="HTH_MARR_2"/>
    <property type="match status" value="1"/>
</dbReference>
<evidence type="ECO:0000313" key="2">
    <source>
        <dbReference type="EMBL" id="RAG84775.1"/>
    </source>
</evidence>
<dbReference type="EMBL" id="QKYN01000059">
    <property type="protein sequence ID" value="RAG84775.1"/>
    <property type="molecule type" value="Genomic_DNA"/>
</dbReference>
<dbReference type="Gene3D" id="1.10.10.10">
    <property type="entry name" value="Winged helix-like DNA-binding domain superfamily/Winged helix DNA-binding domain"/>
    <property type="match status" value="1"/>
</dbReference>
<gene>
    <name evidence="2" type="ORF">DN069_15160</name>
</gene>
<reference evidence="2 3" key="1">
    <citation type="submission" date="2018-06" db="EMBL/GenBank/DDBJ databases">
        <title>Streptacidiphilus pinicola sp. nov., isolated from pine grove soil.</title>
        <authorList>
            <person name="Roh S.G."/>
            <person name="Park S."/>
            <person name="Kim M.-K."/>
            <person name="Yun B.-R."/>
            <person name="Park J."/>
            <person name="Kim M.J."/>
            <person name="Kim Y.S."/>
            <person name="Kim S.B."/>
        </authorList>
    </citation>
    <scope>NUCLEOTIDE SEQUENCE [LARGE SCALE GENOMIC DNA]</scope>
    <source>
        <strain evidence="2 3">MMS16-CNU450</strain>
    </source>
</reference>
<keyword evidence="3" id="KW-1185">Reference proteome</keyword>
<evidence type="ECO:0000313" key="3">
    <source>
        <dbReference type="Proteomes" id="UP000248889"/>
    </source>
</evidence>
<dbReference type="InterPro" id="IPR000835">
    <property type="entry name" value="HTH_MarR-typ"/>
</dbReference>